<name>A0ABQ5LPE8_9RHOB</name>
<gene>
    <name evidence="1" type="ORF">STA1M1_00200</name>
</gene>
<evidence type="ECO:0000313" key="1">
    <source>
        <dbReference type="EMBL" id="GKY86151.1"/>
    </source>
</evidence>
<sequence>MTLVSYAHDFVYLRTRKTAGTSTEMYLQPFCMPAGRPVSERNPRRIRSREGIVGRRATSEKLPFLLRVEIAIRRGLGLVNWGPHMEAETVRDALDADFWQRALKVSSVRNPFTRLVSAHYWNHAVEGKPVAPGEQAIRYCRRMVRRGGFQDDRKIVMIGKAFVPDVLIRQVHLADDLTALAARLGLDTSRTALPVTKKTHSSDAGRRPAIQDFYDDETADIVRRRFAWAFTHGNYSLDVPT</sequence>
<evidence type="ECO:0000313" key="2">
    <source>
        <dbReference type="Proteomes" id="UP001144205"/>
    </source>
</evidence>
<comment type="caution">
    <text evidence="1">The sequence shown here is derived from an EMBL/GenBank/DDBJ whole genome shotgun (WGS) entry which is preliminary data.</text>
</comment>
<keyword evidence="2" id="KW-1185">Reference proteome</keyword>
<dbReference type="Proteomes" id="UP001144205">
    <property type="component" value="Unassembled WGS sequence"/>
</dbReference>
<reference evidence="1" key="1">
    <citation type="journal article" date="2023" name="Int. J. Syst. Evol. Microbiol.">
        <title>Sinisalibacter aestuarii sp. nov., isolated from estuarine sediment of the Arakawa River.</title>
        <authorList>
            <person name="Arafat S.T."/>
            <person name="Hirano S."/>
            <person name="Sato A."/>
            <person name="Takeuchi K."/>
            <person name="Yasuda T."/>
            <person name="Terahara T."/>
            <person name="Hamada M."/>
            <person name="Kobayashi T."/>
        </authorList>
    </citation>
    <scope>NUCLEOTIDE SEQUENCE</scope>
    <source>
        <strain evidence="1">B-399</strain>
    </source>
</reference>
<protein>
    <recommendedName>
        <fullName evidence="3">Sulfotransferase family protein</fullName>
    </recommendedName>
</protein>
<proteinExistence type="predicted"/>
<evidence type="ECO:0008006" key="3">
    <source>
        <dbReference type="Google" id="ProtNLM"/>
    </source>
</evidence>
<accession>A0ABQ5LPE8</accession>
<organism evidence="1 2">
    <name type="scientific">Sinisalibacter aestuarii</name>
    <dbReference type="NCBI Taxonomy" id="2949426"/>
    <lineage>
        <taxon>Bacteria</taxon>
        <taxon>Pseudomonadati</taxon>
        <taxon>Pseudomonadota</taxon>
        <taxon>Alphaproteobacteria</taxon>
        <taxon>Rhodobacterales</taxon>
        <taxon>Roseobacteraceae</taxon>
        <taxon>Sinisalibacter</taxon>
    </lineage>
</organism>
<dbReference type="RefSeq" id="WP_281840123.1">
    <property type="nucleotide sequence ID" value="NZ_BROH01000001.1"/>
</dbReference>
<dbReference type="EMBL" id="BROH01000001">
    <property type="protein sequence ID" value="GKY86151.1"/>
    <property type="molecule type" value="Genomic_DNA"/>
</dbReference>